<gene>
    <name evidence="14" type="ORF">IAB14_02165</name>
</gene>
<evidence type="ECO:0000256" key="11">
    <source>
        <dbReference type="PIRSR" id="PIRSR601088-4"/>
    </source>
</evidence>
<feature type="site" description="Increases basicity of active site Tyr" evidence="11">
    <location>
        <position position="106"/>
    </location>
</feature>
<dbReference type="Proteomes" id="UP000886891">
    <property type="component" value="Unassembled WGS sequence"/>
</dbReference>
<evidence type="ECO:0000256" key="8">
    <source>
        <dbReference type="PIRSR" id="PIRSR601088-1"/>
    </source>
</evidence>
<feature type="active site" description="Proton donor" evidence="8">
    <location>
        <position position="167"/>
    </location>
</feature>
<evidence type="ECO:0000256" key="1">
    <source>
        <dbReference type="ARBA" id="ARBA00010141"/>
    </source>
</evidence>
<organism evidence="14 15">
    <name type="scientific">Candidatus Stercoripulliclostridium merdipullorum</name>
    <dbReference type="NCBI Taxonomy" id="2840952"/>
    <lineage>
        <taxon>Bacteria</taxon>
        <taxon>Bacillati</taxon>
        <taxon>Bacillota</taxon>
        <taxon>Clostridia</taxon>
        <taxon>Eubacteriales</taxon>
        <taxon>Candidatus Stercoripulliclostridium</taxon>
    </lineage>
</organism>
<dbReference type="Gene3D" id="3.90.110.10">
    <property type="entry name" value="Lactate dehydrogenase/glycoside hydrolase, family 4, C-terminal"/>
    <property type="match status" value="1"/>
</dbReference>
<name>A0A9D1SX76_9FIRM</name>
<evidence type="ECO:0000256" key="9">
    <source>
        <dbReference type="PIRSR" id="PIRSR601088-2"/>
    </source>
</evidence>
<comment type="caution">
    <text evidence="14">The sequence shown here is derived from an EMBL/GenBank/DDBJ whole genome shotgun (WGS) entry which is preliminary data.</text>
</comment>
<keyword evidence="10" id="KW-0533">Nickel</keyword>
<protein>
    <submittedName>
        <fullName evidence="14">6-phospho-beta-glucosidase</fullName>
    </submittedName>
</protein>
<dbReference type="InterPro" id="IPR022616">
    <property type="entry name" value="Glyco_hydro_4_C"/>
</dbReference>
<dbReference type="Gene3D" id="3.40.50.720">
    <property type="entry name" value="NAD(P)-binding Rossmann-like Domain"/>
    <property type="match status" value="1"/>
</dbReference>
<dbReference type="GO" id="GO:0005975">
    <property type="term" value="P:carbohydrate metabolic process"/>
    <property type="evidence" value="ECO:0007669"/>
    <property type="project" value="InterPro"/>
</dbReference>
<evidence type="ECO:0000259" key="13">
    <source>
        <dbReference type="Pfam" id="PF11975"/>
    </source>
</evidence>
<evidence type="ECO:0000256" key="2">
    <source>
        <dbReference type="ARBA" id="ARBA00011881"/>
    </source>
</evidence>
<keyword evidence="3 10" id="KW-0479">Metal-binding</keyword>
<dbReference type="InterPro" id="IPR015955">
    <property type="entry name" value="Lactate_DH/Glyco_Ohase_4_C"/>
</dbReference>
<dbReference type="SUPFAM" id="SSF56327">
    <property type="entry name" value="LDH C-terminal domain-like"/>
    <property type="match status" value="1"/>
</dbReference>
<feature type="binding site" evidence="9">
    <location>
        <position position="145"/>
    </location>
    <ligand>
        <name>substrate</name>
    </ligand>
</feature>
<keyword evidence="4 12" id="KW-0378">Hydrolase</keyword>
<comment type="cofactor">
    <cofactor evidence="12">
        <name>NAD(+)</name>
        <dbReference type="ChEBI" id="CHEBI:57540"/>
    </cofactor>
    <text evidence="12">Binds 1 NAD(+) per subunit.</text>
</comment>
<keyword evidence="5 12" id="KW-0520">NAD</keyword>
<sequence>MKLTVIGGGGVRSMFLSKSIAVYGRGLGIDRLTLMDNDPVKLNIFGTMAKALAARIDPELKVELTTDPVRALDGADYVITTIRVGGDDLRVKDERAALSCGILGQETTGAAGFSFAMRSIPALVGYCRMTERYAAKGAKVFNFTNPAGIVSEALRREGFDFTYGICDAPSGMLRQFRRFYNGTTAELKGYGLNHLSFFSSVVIDGVERVHDLIADPEAYRRTDLRFFDPATLKSAGEIFNEYVYYYLNPERAVRNILAAKETRGELIVRVNRALIAELKDFDVEKNFDRALAIYGRQHAERENAYMATETGVRCDTEFRFDPLTADDGYAGVALDFIRNSRSGSGSMVLCVPNNGAIDDLEKDDVIETSVRFEGTGFVNDRAGKLKDYNREWIVRVKAYEREGAKAILSRDKAGAIAALSEHPLIGKAYAEGLVGIFERNNKGFFEGWR</sequence>
<keyword evidence="6 10" id="KW-0464">Manganese</keyword>
<evidence type="ECO:0000256" key="6">
    <source>
        <dbReference type="ARBA" id="ARBA00023211"/>
    </source>
</evidence>
<feature type="domain" description="Glycosyl hydrolase family 4 C-terminal" evidence="13">
    <location>
        <begin position="190"/>
        <end position="425"/>
    </location>
</feature>
<reference evidence="14" key="1">
    <citation type="submission" date="2020-10" db="EMBL/GenBank/DDBJ databases">
        <authorList>
            <person name="Gilroy R."/>
        </authorList>
    </citation>
    <scope>NUCLEOTIDE SEQUENCE</scope>
    <source>
        <strain evidence="14">23406</strain>
    </source>
</reference>
<dbReference type="EMBL" id="DVOH01000016">
    <property type="protein sequence ID" value="HIU99903.1"/>
    <property type="molecule type" value="Genomic_DNA"/>
</dbReference>
<feature type="binding site" evidence="10">
    <location>
        <position position="194"/>
    </location>
    <ligand>
        <name>Mn(2+)</name>
        <dbReference type="ChEBI" id="CHEBI:29035"/>
    </ligand>
</feature>
<evidence type="ECO:0000256" key="4">
    <source>
        <dbReference type="ARBA" id="ARBA00022801"/>
    </source>
</evidence>
<comment type="similarity">
    <text evidence="1 12">Belongs to the glycosyl hydrolase 4 family.</text>
</comment>
<proteinExistence type="inferred from homology"/>
<accession>A0A9D1SX76</accession>
<dbReference type="GO" id="GO:0004553">
    <property type="term" value="F:hydrolase activity, hydrolyzing O-glycosyl compounds"/>
    <property type="evidence" value="ECO:0007669"/>
    <property type="project" value="InterPro"/>
</dbReference>
<dbReference type="AlphaFoldDB" id="A0A9D1SX76"/>
<evidence type="ECO:0000256" key="12">
    <source>
        <dbReference type="RuleBase" id="RU361152"/>
    </source>
</evidence>
<dbReference type="PRINTS" id="PR00732">
    <property type="entry name" value="GLHYDRLASE4"/>
</dbReference>
<dbReference type="InterPro" id="IPR036291">
    <property type="entry name" value="NAD(P)-bd_dom_sf"/>
</dbReference>
<evidence type="ECO:0000256" key="5">
    <source>
        <dbReference type="ARBA" id="ARBA00023027"/>
    </source>
</evidence>
<evidence type="ECO:0000313" key="15">
    <source>
        <dbReference type="Proteomes" id="UP000886891"/>
    </source>
</evidence>
<dbReference type="Pfam" id="PF02056">
    <property type="entry name" value="Glyco_hydro_4"/>
    <property type="match status" value="1"/>
</dbReference>
<feature type="binding site" evidence="9">
    <location>
        <position position="90"/>
    </location>
    <ligand>
        <name>substrate</name>
    </ligand>
</feature>
<keyword evidence="10" id="KW-0170">Cobalt</keyword>
<feature type="active site" description="Proton acceptor" evidence="8">
    <location>
        <position position="242"/>
    </location>
</feature>
<evidence type="ECO:0000256" key="10">
    <source>
        <dbReference type="PIRSR" id="PIRSR601088-3"/>
    </source>
</evidence>
<dbReference type="SUPFAM" id="SSF51735">
    <property type="entry name" value="NAD(P)-binding Rossmann-fold domains"/>
    <property type="match status" value="1"/>
</dbReference>
<keyword evidence="7 12" id="KW-0326">Glycosidase</keyword>
<dbReference type="PANTHER" id="PTHR32092">
    <property type="entry name" value="6-PHOSPHO-BETA-GLUCOSIDASE-RELATED"/>
    <property type="match status" value="1"/>
</dbReference>
<reference evidence="14" key="2">
    <citation type="journal article" date="2021" name="PeerJ">
        <title>Extensive microbial diversity within the chicken gut microbiome revealed by metagenomics and culture.</title>
        <authorList>
            <person name="Gilroy R."/>
            <person name="Ravi A."/>
            <person name="Getino M."/>
            <person name="Pursley I."/>
            <person name="Horton D.L."/>
            <person name="Alikhan N.F."/>
            <person name="Baker D."/>
            <person name="Gharbi K."/>
            <person name="Hall N."/>
            <person name="Watson M."/>
            <person name="Adriaenssens E.M."/>
            <person name="Foster-Nyarko E."/>
            <person name="Jarju S."/>
            <person name="Secka A."/>
            <person name="Antonio M."/>
            <person name="Oren A."/>
            <person name="Chaudhuri R.R."/>
            <person name="La Ragione R."/>
            <person name="Hildebrand F."/>
            <person name="Pallen M.J."/>
        </authorList>
    </citation>
    <scope>NUCLEOTIDE SEQUENCE</scope>
    <source>
        <strain evidence="14">23406</strain>
    </source>
</reference>
<dbReference type="Pfam" id="PF11975">
    <property type="entry name" value="Glyco_hydro_4C"/>
    <property type="match status" value="1"/>
</dbReference>
<dbReference type="InterPro" id="IPR001088">
    <property type="entry name" value="Glyco_hydro_4"/>
</dbReference>
<evidence type="ECO:0000256" key="3">
    <source>
        <dbReference type="ARBA" id="ARBA00022723"/>
    </source>
</evidence>
<dbReference type="PANTHER" id="PTHR32092:SF5">
    <property type="entry name" value="6-PHOSPHO-BETA-GLUCOSIDASE"/>
    <property type="match status" value="1"/>
</dbReference>
<dbReference type="GO" id="GO:0046872">
    <property type="term" value="F:metal ion binding"/>
    <property type="evidence" value="ECO:0007669"/>
    <property type="project" value="UniProtKB-KW"/>
</dbReference>
<evidence type="ECO:0000256" key="7">
    <source>
        <dbReference type="ARBA" id="ARBA00023295"/>
    </source>
</evidence>
<feature type="binding site" evidence="10">
    <location>
        <position position="166"/>
    </location>
    <ligand>
        <name>Mn(2+)</name>
        <dbReference type="ChEBI" id="CHEBI:29035"/>
    </ligand>
</feature>
<keyword evidence="10" id="KW-0408">Iron</keyword>
<dbReference type="GO" id="GO:0016616">
    <property type="term" value="F:oxidoreductase activity, acting on the CH-OH group of donors, NAD or NADP as acceptor"/>
    <property type="evidence" value="ECO:0007669"/>
    <property type="project" value="InterPro"/>
</dbReference>
<comment type="subunit">
    <text evidence="2">Homotetramer.</text>
</comment>
<evidence type="ECO:0000313" key="14">
    <source>
        <dbReference type="EMBL" id="HIU99903.1"/>
    </source>
</evidence>